<evidence type="ECO:0000256" key="6">
    <source>
        <dbReference type="PIRSR" id="PIRSR003085-1"/>
    </source>
</evidence>
<dbReference type="RefSeq" id="WP_185661848.1">
    <property type="nucleotide sequence ID" value="NZ_CAWPOO010000013.1"/>
</dbReference>
<evidence type="ECO:0000256" key="1">
    <source>
        <dbReference type="ARBA" id="ARBA00010815"/>
    </source>
</evidence>
<dbReference type="PANTHER" id="PTHR43667">
    <property type="entry name" value="CYCLOPROPANE-FATTY-ACYL-PHOSPHOLIPID SYNTHASE"/>
    <property type="match status" value="1"/>
</dbReference>
<keyword evidence="4" id="KW-0949">S-adenosyl-L-methionine</keyword>
<keyword evidence="8" id="KW-1185">Reference proteome</keyword>
<evidence type="ECO:0000313" key="8">
    <source>
        <dbReference type="Proteomes" id="UP000526501"/>
    </source>
</evidence>
<proteinExistence type="inferred from homology"/>
<dbReference type="Pfam" id="PF02353">
    <property type="entry name" value="CMAS"/>
    <property type="match status" value="1"/>
</dbReference>
<dbReference type="SUPFAM" id="SSF53335">
    <property type="entry name" value="S-adenosyl-L-methionine-dependent methyltransferases"/>
    <property type="match status" value="1"/>
</dbReference>
<reference evidence="7 8" key="1">
    <citation type="submission" date="2020-07" db="EMBL/GenBank/DDBJ databases">
        <authorList>
            <person name="Feng X."/>
        </authorList>
    </citation>
    <scope>NUCLEOTIDE SEQUENCE [LARGE SCALE GENOMIC DNA]</scope>
    <source>
        <strain evidence="7 8">JCM23202</strain>
    </source>
</reference>
<dbReference type="Gene3D" id="3.40.50.150">
    <property type="entry name" value="Vaccinia Virus protein VP39"/>
    <property type="match status" value="1"/>
</dbReference>
<evidence type="ECO:0000256" key="2">
    <source>
        <dbReference type="ARBA" id="ARBA00022603"/>
    </source>
</evidence>
<dbReference type="GO" id="GO:0008610">
    <property type="term" value="P:lipid biosynthetic process"/>
    <property type="evidence" value="ECO:0007669"/>
    <property type="project" value="InterPro"/>
</dbReference>
<dbReference type="CDD" id="cd02440">
    <property type="entry name" value="AdoMet_MTases"/>
    <property type="match status" value="1"/>
</dbReference>
<evidence type="ECO:0000313" key="7">
    <source>
        <dbReference type="EMBL" id="MBC2607989.1"/>
    </source>
</evidence>
<evidence type="ECO:0000256" key="4">
    <source>
        <dbReference type="ARBA" id="ARBA00022691"/>
    </source>
</evidence>
<keyword evidence="5" id="KW-0443">Lipid metabolism</keyword>
<dbReference type="InterPro" id="IPR029063">
    <property type="entry name" value="SAM-dependent_MTases_sf"/>
</dbReference>
<dbReference type="InterPro" id="IPR003333">
    <property type="entry name" value="CMAS"/>
</dbReference>
<comment type="caution">
    <text evidence="7">The sequence shown here is derived from an EMBL/GenBank/DDBJ whole genome shotgun (WGS) entry which is preliminary data.</text>
</comment>
<protein>
    <submittedName>
        <fullName evidence="7">Class I SAM-dependent methyltransferase</fullName>
    </submittedName>
</protein>
<comment type="similarity">
    <text evidence="1">Belongs to the CFA/CMAS family.</text>
</comment>
<dbReference type="GO" id="GO:0032259">
    <property type="term" value="P:methylation"/>
    <property type="evidence" value="ECO:0007669"/>
    <property type="project" value="UniProtKB-KW"/>
</dbReference>
<name>A0A7X1B9T9_9BACT</name>
<evidence type="ECO:0000256" key="5">
    <source>
        <dbReference type="ARBA" id="ARBA00023098"/>
    </source>
</evidence>
<sequence>MPSLYQNVVLNNLKQARVGSIEVHLPNGEIHKCGANDSAKSTTFRIHNTETFKMVALNKGIGLGEAYQHGYWSSDDLCGLLQWFCVNLQDISPNITPAASKALSGLLVAADTLTHWRRRNTIDQSRRNIHAHYDLGNDFYKLFLDPTMTYSSAFFTSETQSLEQAQEEKYDRICRKLDLQPYHHLLEIGCGWGGFAMYAATHYGCKITGITISEEQLKEAQKRVANSPVRDRIEIRFADYRTLEGKFDRIASIEMLEAVGEKYLGQYFEQVERLLKPEGLAAVQVITTPNPIYKGYRKRVDWIQKHIFPGSHLPSSRRLLEAAESSGNLDLLHQETFGLHYAKTLNLWRRRFLSQWGNIEQQGFDEAFKRKWEFYFAYCEAGFLQRHINVMQMVFGRPDEPAYNFEERSHSQSNAGFEKGLSVAS</sequence>
<dbReference type="EMBL" id="JACHVC010000013">
    <property type="protein sequence ID" value="MBC2607989.1"/>
    <property type="molecule type" value="Genomic_DNA"/>
</dbReference>
<keyword evidence="2 7" id="KW-0489">Methyltransferase</keyword>
<dbReference type="GO" id="GO:0008168">
    <property type="term" value="F:methyltransferase activity"/>
    <property type="evidence" value="ECO:0007669"/>
    <property type="project" value="UniProtKB-KW"/>
</dbReference>
<feature type="active site" evidence="6">
    <location>
        <position position="379"/>
    </location>
</feature>
<accession>A0A7X1B9T9</accession>
<dbReference type="Proteomes" id="UP000526501">
    <property type="component" value="Unassembled WGS sequence"/>
</dbReference>
<dbReference type="PIRSF" id="PIRSF003085">
    <property type="entry name" value="CMAS"/>
    <property type="match status" value="1"/>
</dbReference>
<gene>
    <name evidence="7" type="ORF">H5P27_18185</name>
</gene>
<dbReference type="InterPro" id="IPR050723">
    <property type="entry name" value="CFA/CMAS"/>
</dbReference>
<evidence type="ECO:0000256" key="3">
    <source>
        <dbReference type="ARBA" id="ARBA00022679"/>
    </source>
</evidence>
<dbReference type="PANTHER" id="PTHR43667:SF2">
    <property type="entry name" value="FATTY ACID C-METHYL TRANSFERASE"/>
    <property type="match status" value="1"/>
</dbReference>
<organism evidence="7 8">
    <name type="scientific">Pelagicoccus albus</name>
    <dbReference type="NCBI Taxonomy" id="415222"/>
    <lineage>
        <taxon>Bacteria</taxon>
        <taxon>Pseudomonadati</taxon>
        <taxon>Verrucomicrobiota</taxon>
        <taxon>Opitutia</taxon>
        <taxon>Puniceicoccales</taxon>
        <taxon>Pelagicoccaceae</taxon>
        <taxon>Pelagicoccus</taxon>
    </lineage>
</organism>
<dbReference type="AlphaFoldDB" id="A0A7X1B9T9"/>
<keyword evidence="3 7" id="KW-0808">Transferase</keyword>